<keyword evidence="1" id="KW-0812">Transmembrane</keyword>
<feature type="transmembrane region" description="Helical" evidence="1">
    <location>
        <begin position="20"/>
        <end position="40"/>
    </location>
</feature>
<dbReference type="EnsemblPlants" id="TraesCS4A02G133300.1">
    <property type="protein sequence ID" value="TraesCS4A02G133300.1.cds1"/>
    <property type="gene ID" value="TraesCS4A02G133300"/>
</dbReference>
<evidence type="ECO:0000259" key="2">
    <source>
        <dbReference type="Pfam" id="PF26138"/>
    </source>
</evidence>
<feature type="domain" description="DUF8040" evidence="2">
    <location>
        <begin position="63"/>
        <end position="121"/>
    </location>
</feature>
<reference evidence="3" key="2">
    <citation type="submission" date="2018-10" db="UniProtKB">
        <authorList>
            <consortium name="EnsemblPlants"/>
        </authorList>
    </citation>
    <scope>IDENTIFICATION</scope>
</reference>
<evidence type="ECO:0000313" key="3">
    <source>
        <dbReference type="EnsemblPlants" id="TraesCS4A02G133300.1.cds1"/>
    </source>
</evidence>
<evidence type="ECO:0000313" key="4">
    <source>
        <dbReference type="Proteomes" id="UP000019116"/>
    </source>
</evidence>
<name>A0A3B6HR96_WHEAT</name>
<keyword evidence="1" id="KW-0472">Membrane</keyword>
<dbReference type="Gramene" id="TraesCS4A02G133300.1">
    <property type="protein sequence ID" value="TraesCS4A02G133300.1.cds1"/>
    <property type="gene ID" value="TraesCS4A02G133300"/>
</dbReference>
<dbReference type="OrthoDB" id="660876at2759"/>
<protein>
    <recommendedName>
        <fullName evidence="2">DUF8040 domain-containing protein</fullName>
    </recommendedName>
</protein>
<dbReference type="Proteomes" id="UP000019116">
    <property type="component" value="Chromosome 4A"/>
</dbReference>
<sequence>MARLPLATTRSRRRNLAFRNISISIMLMYYYIWLLFALVYKRRLWKIEKRIRNRELRAAHLYQLIGESDVACIQELRMDRRTFHKLCEIVRVTGGLEGTRNTSLEEIVATFIYIISHHLKN</sequence>
<reference evidence="3" key="1">
    <citation type="submission" date="2018-08" db="EMBL/GenBank/DDBJ databases">
        <authorList>
            <person name="Rossello M."/>
        </authorList>
    </citation>
    <scope>NUCLEOTIDE SEQUENCE [LARGE SCALE GENOMIC DNA]</scope>
    <source>
        <strain evidence="3">cv. Chinese Spring</strain>
    </source>
</reference>
<evidence type="ECO:0000256" key="1">
    <source>
        <dbReference type="SAM" id="Phobius"/>
    </source>
</evidence>
<dbReference type="STRING" id="4565.A0A3B6HR96"/>
<proteinExistence type="predicted"/>
<dbReference type="Pfam" id="PF26138">
    <property type="entry name" value="DUF8040"/>
    <property type="match status" value="1"/>
</dbReference>
<keyword evidence="1" id="KW-1133">Transmembrane helix</keyword>
<organism evidence="3">
    <name type="scientific">Triticum aestivum</name>
    <name type="common">Wheat</name>
    <dbReference type="NCBI Taxonomy" id="4565"/>
    <lineage>
        <taxon>Eukaryota</taxon>
        <taxon>Viridiplantae</taxon>
        <taxon>Streptophyta</taxon>
        <taxon>Embryophyta</taxon>
        <taxon>Tracheophyta</taxon>
        <taxon>Spermatophyta</taxon>
        <taxon>Magnoliopsida</taxon>
        <taxon>Liliopsida</taxon>
        <taxon>Poales</taxon>
        <taxon>Poaceae</taxon>
        <taxon>BOP clade</taxon>
        <taxon>Pooideae</taxon>
        <taxon>Triticodae</taxon>
        <taxon>Triticeae</taxon>
        <taxon>Triticinae</taxon>
        <taxon>Triticum</taxon>
    </lineage>
</organism>
<accession>A0A3B6HR96</accession>
<dbReference type="AlphaFoldDB" id="A0A3B6HR96"/>
<keyword evidence="4" id="KW-1185">Reference proteome</keyword>
<dbReference type="Gramene" id="TraesCS4A03G0286300.1">
    <property type="protein sequence ID" value="TraesCS4A03G0286300.1.CDS1"/>
    <property type="gene ID" value="TraesCS4A03G0286300"/>
</dbReference>
<dbReference type="InterPro" id="IPR058353">
    <property type="entry name" value="DUF8040"/>
</dbReference>